<proteinExistence type="predicted"/>
<evidence type="ECO:0000313" key="3">
    <source>
        <dbReference type="EMBL" id="RLU18645.1"/>
    </source>
</evidence>
<name>A0A3L8DDY5_OOCBI</name>
<feature type="compositionally biased region" description="Low complexity" evidence="2">
    <location>
        <begin position="129"/>
        <end position="142"/>
    </location>
</feature>
<dbReference type="OrthoDB" id="6776866at2759"/>
<dbReference type="Proteomes" id="UP000279307">
    <property type="component" value="Chromosome 9"/>
</dbReference>
<evidence type="ECO:0000256" key="1">
    <source>
        <dbReference type="SAM" id="Coils"/>
    </source>
</evidence>
<accession>A0A3L8DDY5</accession>
<reference evidence="3 4" key="1">
    <citation type="journal article" date="2018" name="Genome Res.">
        <title>The genomic architecture and molecular evolution of ant odorant receptors.</title>
        <authorList>
            <person name="McKenzie S.K."/>
            <person name="Kronauer D.J.C."/>
        </authorList>
    </citation>
    <scope>NUCLEOTIDE SEQUENCE [LARGE SCALE GENOMIC DNA]</scope>
    <source>
        <strain evidence="3">Clonal line C1</strain>
    </source>
</reference>
<organism evidence="3 4">
    <name type="scientific">Ooceraea biroi</name>
    <name type="common">Clonal raider ant</name>
    <name type="synonym">Cerapachys biroi</name>
    <dbReference type="NCBI Taxonomy" id="2015173"/>
    <lineage>
        <taxon>Eukaryota</taxon>
        <taxon>Metazoa</taxon>
        <taxon>Ecdysozoa</taxon>
        <taxon>Arthropoda</taxon>
        <taxon>Hexapoda</taxon>
        <taxon>Insecta</taxon>
        <taxon>Pterygota</taxon>
        <taxon>Neoptera</taxon>
        <taxon>Endopterygota</taxon>
        <taxon>Hymenoptera</taxon>
        <taxon>Apocrita</taxon>
        <taxon>Aculeata</taxon>
        <taxon>Formicoidea</taxon>
        <taxon>Formicidae</taxon>
        <taxon>Dorylinae</taxon>
        <taxon>Ooceraea</taxon>
    </lineage>
</organism>
<feature type="region of interest" description="Disordered" evidence="2">
    <location>
        <begin position="129"/>
        <end position="149"/>
    </location>
</feature>
<gene>
    <name evidence="3" type="ORF">DMN91_009002</name>
</gene>
<evidence type="ECO:0000313" key="4">
    <source>
        <dbReference type="Proteomes" id="UP000279307"/>
    </source>
</evidence>
<comment type="caution">
    <text evidence="3">The sequence shown here is derived from an EMBL/GenBank/DDBJ whole genome shotgun (WGS) entry which is preliminary data.</text>
</comment>
<dbReference type="EMBL" id="QOIP01000009">
    <property type="protein sequence ID" value="RLU18645.1"/>
    <property type="molecule type" value="Genomic_DNA"/>
</dbReference>
<keyword evidence="1" id="KW-0175">Coiled coil</keyword>
<feature type="coiled-coil region" evidence="1">
    <location>
        <begin position="1624"/>
        <end position="1678"/>
    </location>
</feature>
<evidence type="ECO:0000256" key="2">
    <source>
        <dbReference type="SAM" id="MobiDB-lite"/>
    </source>
</evidence>
<feature type="compositionally biased region" description="Basic residues" evidence="2">
    <location>
        <begin position="543"/>
        <end position="553"/>
    </location>
</feature>
<feature type="region of interest" description="Disordered" evidence="2">
    <location>
        <begin position="505"/>
        <end position="566"/>
    </location>
</feature>
<feature type="compositionally biased region" description="Basic and acidic residues" evidence="2">
    <location>
        <begin position="505"/>
        <end position="516"/>
    </location>
</feature>
<sequence>MPHIQHEYENKTIHKTKRCSTLSQRNRLLSLKESFARTRPESSENINVGVSKNNLNTYDLARNMEDDMQDNSAILYKRDVKPRKKDKIFLLKDDDVDGKDVILNLQPRENIKKCNKGKCICYCKDENYSPMSSERSSSLLGSSKKDKPERINHRIPEHENRPNVLQRLQRLFPIRSYQERLGNIPAILIPYEIVPNFPPYIVGNVRKSINVGNPSTLLENRPNCLVGSNVHSQNRPFTHQNPYLNLPVTERSGEAERLDASTSFSTSYIDATTVTETGSILESYDPIGMIKKAQESPNLITEIPNNYIGESLDPKTENNFYPTYSTATMIEESNTADSWNLDETLHKSGESTETTEANKQNDFAKMTSIVTDYVSASNAPSPIYSPITHDGKLISMEECMKLFGRDVCVLSATSSQTSADPTRKNNLNGYTTIAIPEYVIQTSTKKTTDYDNYFNKHFASMLPTSEKLNVNSNENSESTTTELNTVDEISLLDLSQYTGSVVENYKPHADSDKDELSSTAKDTSIPKKKLRTQTTDKTIKNKLLGKSKSHKAKLPLSPNSKEMKNPVSSEEFLHSATSHEYNDSNLEINQENQPTKVNTWKNIPQEETTVSNYVDSRTKHDFEDGSINYLKEPVTNDQEEVLQERPKEKITTINQDFDTGYNFETKTINYVKPDFDVYSDEEDRSTTMRYIDYEESNESSNKDDSFNINTGSSIRRLPFCDNTLLLNSIRKVINDFTLDPRVGRTIDLNENILQLHDRSLLPEILAVPHLKNILLLPQIEDMIVEKVKDVLSHVTSISRKDFTNDWSHGIIRNTLRNILETFPGFHQKLPPMTIEEHQFKNGQWTTNVVTLAPLVDNQLSKSNPNKLHESIRNLLSSSAIASQRDQPIVRNIIVQSVKNNLINDEENEKMDDSVIYNALNNILEVLKEPNNIDTLEKSNTFVSNDRNIEMTFLQEMPIDRKMKNDKSILAQNLGIEEEARINDNRMQIVTTQKAKVLENNAIVASEFPNLSESYDKDKNIYIEKEIPNKVIDIIKVNTRDQILDGIRKTNVQSEESKLVEPLEPTTIYQKAILQNNPNILKASTELNSENELNSEGNDNNIFSEATTISSIAAKHVYENSREKKISEINPTVIHTRNDINKSPTNDFLSNDLILENTENHRIDDGIMAPTYFMQETSPNYIEVSDNIIFPSIAQTKTVDEIEYPLNGKIVTATPDNLISSANVKYENPESKIVSSLSAEEIDPAIILARLEYNLPPIKYYSPETLKYVQNHYIEDKNAITSANFMQEISPNHVQISDSIIAQNMAGSTNTEDRIEDTSNGKIITTSADNLISSKNNILEYGNDESQTSPLTDKDILKLQRHNFMTEDNIVKIHEVTTEIQRTYAKTTYFKPKFSENSSSINLLSSPVEITDDASNSNSKNNMNEANEGIISSSKSLDDIYSLQLFPSSTASDAISALQNSQIYYINDDVKLPVEIIALKNGSYALSISPNICEIILRRKCPCCVPLQGRIVRSSGKNYQKYVIAGKKDDWSTDQSSSVAINSMTAKNTLKMQEQEEKINKQEEEINAHNLWKRNLMNNNLTISMPVIDFAKKYNLLLDFNEEDVLFNGIESQKRNIEMSQSERLAELKLNKSETKNNMQDTNIEIAEDNNYSNVDEKLMKYEKETESILQNVNILNKKEKREHKGSELIDDEQNASRIRILKENNARPYRYEQNTNIANIKGTKVIRSMLYWLKSLFERK</sequence>
<protein>
    <submittedName>
        <fullName evidence="3">Uncharacterized protein</fullName>
    </submittedName>
</protein>
<feature type="coiled-coil region" evidence="1">
    <location>
        <begin position="1544"/>
        <end position="1571"/>
    </location>
</feature>